<keyword evidence="7" id="KW-1185">Reference proteome</keyword>
<dbReference type="PROSITE" id="PS50975">
    <property type="entry name" value="ATP_GRASP"/>
    <property type="match status" value="1"/>
</dbReference>
<keyword evidence="3 4" id="KW-0067">ATP-binding</keyword>
<dbReference type="Proteomes" id="UP001551011">
    <property type="component" value="Unassembled WGS sequence"/>
</dbReference>
<accession>A0ABV3AI65</accession>
<dbReference type="Pfam" id="PF13535">
    <property type="entry name" value="ATP-grasp_4"/>
    <property type="match status" value="1"/>
</dbReference>
<evidence type="ECO:0000256" key="3">
    <source>
        <dbReference type="ARBA" id="ARBA00022840"/>
    </source>
</evidence>
<evidence type="ECO:0000256" key="2">
    <source>
        <dbReference type="ARBA" id="ARBA00022741"/>
    </source>
</evidence>
<evidence type="ECO:0000256" key="1">
    <source>
        <dbReference type="ARBA" id="ARBA00022598"/>
    </source>
</evidence>
<keyword evidence="2 4" id="KW-0547">Nucleotide-binding</keyword>
<dbReference type="InterPro" id="IPR040570">
    <property type="entry name" value="LAL_C2"/>
</dbReference>
<evidence type="ECO:0000313" key="7">
    <source>
        <dbReference type="Proteomes" id="UP001551011"/>
    </source>
</evidence>
<dbReference type="InterPro" id="IPR052032">
    <property type="entry name" value="ATP-dep_AA_Ligase"/>
</dbReference>
<sequence length="432" mass="46606">MTERPVVMVGFVPVAVTSLAQFQPEGSVIVVDEPDVIRKRELGPKAEEAPVVRELIAWEYQLEGAADAFYNAHPDLDPVAIAPLQEYATPFAARLAERYGVPTGGYGALRILRDKAVLRRVSRAAGILNPESVEVTGPDGVRAFMAEHPGPAVLKPANRQAALGTRILASPDEIDEAWAETTAMDEGVMVPDRGFELRMLVERCVQGREYSVELLVERGRVVFGNVTGKELYPGGRPVELGHLVPADIPGELDALLRAETERLLRAVGFGTGIAHCEWIVENGRPYLVECAGRFPGDGIVDLMDRAYRVDLVRAFWTLMKGEPLTAPLPEKAPGAAAIRFLHTGAGVVEDVSGVDEARALPGVQACSVTVEPGAEVRELRSSWDRVGSVVTEARTGAEAVAAARRALDTIQIKVRPAQDLPAQDRAAQDRPA</sequence>
<dbReference type="PANTHER" id="PTHR43585">
    <property type="entry name" value="FUMIPYRROLE BIOSYNTHESIS PROTEIN C"/>
    <property type="match status" value="1"/>
</dbReference>
<dbReference type="InterPro" id="IPR011761">
    <property type="entry name" value="ATP-grasp"/>
</dbReference>
<dbReference type="RefSeq" id="WP_030649901.1">
    <property type="nucleotide sequence ID" value="NZ_JBEXDP010000015.1"/>
</dbReference>
<dbReference type="Gene3D" id="3.30.1490.20">
    <property type="entry name" value="ATP-grasp fold, A domain"/>
    <property type="match status" value="1"/>
</dbReference>
<dbReference type="InterPro" id="IPR013815">
    <property type="entry name" value="ATP_grasp_subdomain_1"/>
</dbReference>
<name>A0ABV3AI65_9ACTN</name>
<proteinExistence type="predicted"/>
<evidence type="ECO:0000256" key="4">
    <source>
        <dbReference type="PROSITE-ProRule" id="PRU00409"/>
    </source>
</evidence>
<dbReference type="Gene3D" id="3.30.470.20">
    <property type="entry name" value="ATP-grasp fold, B domain"/>
    <property type="match status" value="1"/>
</dbReference>
<gene>
    <name evidence="6" type="ORF">AB0H04_33120</name>
</gene>
<feature type="domain" description="ATP-grasp" evidence="5">
    <location>
        <begin position="119"/>
        <end position="320"/>
    </location>
</feature>
<comment type="caution">
    <text evidence="6">The sequence shown here is derived from an EMBL/GenBank/DDBJ whole genome shotgun (WGS) entry which is preliminary data.</text>
</comment>
<keyword evidence="1" id="KW-0436">Ligase</keyword>
<dbReference type="Pfam" id="PF18603">
    <property type="entry name" value="LAL_C2"/>
    <property type="match status" value="1"/>
</dbReference>
<evidence type="ECO:0000259" key="5">
    <source>
        <dbReference type="PROSITE" id="PS50975"/>
    </source>
</evidence>
<evidence type="ECO:0000313" key="6">
    <source>
        <dbReference type="EMBL" id="MEU5711641.1"/>
    </source>
</evidence>
<dbReference type="PANTHER" id="PTHR43585:SF2">
    <property type="entry name" value="ATP-GRASP ENZYME FSQD"/>
    <property type="match status" value="1"/>
</dbReference>
<organism evidence="6 7">
    <name type="scientific">Streptomyces flaveolus</name>
    <dbReference type="NCBI Taxonomy" id="67297"/>
    <lineage>
        <taxon>Bacteria</taxon>
        <taxon>Bacillati</taxon>
        <taxon>Actinomycetota</taxon>
        <taxon>Actinomycetes</taxon>
        <taxon>Kitasatosporales</taxon>
        <taxon>Streptomycetaceae</taxon>
        <taxon>Streptomyces</taxon>
    </lineage>
</organism>
<dbReference type="EMBL" id="JBFAEG010000028">
    <property type="protein sequence ID" value="MEU5711641.1"/>
    <property type="molecule type" value="Genomic_DNA"/>
</dbReference>
<reference evidence="6 7" key="1">
    <citation type="submission" date="2024-06" db="EMBL/GenBank/DDBJ databases">
        <title>The Natural Products Discovery Center: Release of the First 8490 Sequenced Strains for Exploring Actinobacteria Biosynthetic Diversity.</title>
        <authorList>
            <person name="Kalkreuter E."/>
            <person name="Kautsar S.A."/>
            <person name="Yang D."/>
            <person name="Bader C.D."/>
            <person name="Teijaro C.N."/>
            <person name="Fluegel L."/>
            <person name="Davis C.M."/>
            <person name="Simpson J.R."/>
            <person name="Lauterbach L."/>
            <person name="Steele A.D."/>
            <person name="Gui C."/>
            <person name="Meng S."/>
            <person name="Li G."/>
            <person name="Viehrig K."/>
            <person name="Ye F."/>
            <person name="Su P."/>
            <person name="Kiefer A.F."/>
            <person name="Nichols A."/>
            <person name="Cepeda A.J."/>
            <person name="Yan W."/>
            <person name="Fan B."/>
            <person name="Jiang Y."/>
            <person name="Adhikari A."/>
            <person name="Zheng C.-J."/>
            <person name="Schuster L."/>
            <person name="Cowan T.M."/>
            <person name="Smanski M.J."/>
            <person name="Chevrette M.G."/>
            <person name="De Carvalho L.P.S."/>
            <person name="Shen B."/>
        </authorList>
    </citation>
    <scope>NUCLEOTIDE SEQUENCE [LARGE SCALE GENOMIC DNA]</scope>
    <source>
        <strain evidence="6 7">NPDC020594</strain>
    </source>
</reference>
<protein>
    <submittedName>
        <fullName evidence="6">ATP-grasp domain-containing protein</fullName>
    </submittedName>
</protein>
<dbReference type="SUPFAM" id="SSF56059">
    <property type="entry name" value="Glutathione synthetase ATP-binding domain-like"/>
    <property type="match status" value="1"/>
</dbReference>